<evidence type="ECO:0000313" key="1">
    <source>
        <dbReference type="EMBL" id="JAI05568.1"/>
    </source>
</evidence>
<name>A0A0E9XS42_ANGAN</name>
<reference evidence="1" key="2">
    <citation type="journal article" date="2015" name="Fish Shellfish Immunol.">
        <title>Early steps in the European eel (Anguilla anguilla)-Vibrio vulnificus interaction in the gills: Role of the RtxA13 toxin.</title>
        <authorList>
            <person name="Callol A."/>
            <person name="Pajuelo D."/>
            <person name="Ebbesson L."/>
            <person name="Teles M."/>
            <person name="MacKenzie S."/>
            <person name="Amaro C."/>
        </authorList>
    </citation>
    <scope>NUCLEOTIDE SEQUENCE</scope>
</reference>
<sequence length="41" mass="4699">MIMSILGNLIRIQQIICNICKIKGLRKLLNPKTSSIKYILI</sequence>
<reference evidence="1" key="1">
    <citation type="submission" date="2014-11" db="EMBL/GenBank/DDBJ databases">
        <authorList>
            <person name="Amaro Gonzalez C."/>
        </authorList>
    </citation>
    <scope>NUCLEOTIDE SEQUENCE</scope>
</reference>
<dbReference type="AlphaFoldDB" id="A0A0E9XS42"/>
<accession>A0A0E9XS42</accession>
<dbReference type="EMBL" id="GBXM01003010">
    <property type="protein sequence ID" value="JAI05568.1"/>
    <property type="molecule type" value="Transcribed_RNA"/>
</dbReference>
<protein>
    <submittedName>
        <fullName evidence="1">Uncharacterized protein</fullName>
    </submittedName>
</protein>
<organism evidence="1">
    <name type="scientific">Anguilla anguilla</name>
    <name type="common">European freshwater eel</name>
    <name type="synonym">Muraena anguilla</name>
    <dbReference type="NCBI Taxonomy" id="7936"/>
    <lineage>
        <taxon>Eukaryota</taxon>
        <taxon>Metazoa</taxon>
        <taxon>Chordata</taxon>
        <taxon>Craniata</taxon>
        <taxon>Vertebrata</taxon>
        <taxon>Euteleostomi</taxon>
        <taxon>Actinopterygii</taxon>
        <taxon>Neopterygii</taxon>
        <taxon>Teleostei</taxon>
        <taxon>Anguilliformes</taxon>
        <taxon>Anguillidae</taxon>
        <taxon>Anguilla</taxon>
    </lineage>
</organism>
<proteinExistence type="predicted"/>